<dbReference type="RefSeq" id="WP_189257982.1">
    <property type="nucleotide sequence ID" value="NZ_BMRE01000043.1"/>
</dbReference>
<keyword evidence="2" id="KW-1185">Reference proteome</keyword>
<proteinExistence type="predicted"/>
<protein>
    <submittedName>
        <fullName evidence="1">Uncharacterized protein</fullName>
    </submittedName>
</protein>
<dbReference type="Proteomes" id="UP000649573">
    <property type="component" value="Unassembled WGS sequence"/>
</dbReference>
<dbReference type="EMBL" id="BMRE01000043">
    <property type="protein sequence ID" value="GGU67820.1"/>
    <property type="molecule type" value="Genomic_DNA"/>
</dbReference>
<evidence type="ECO:0000313" key="1">
    <source>
        <dbReference type="EMBL" id="GGU67820.1"/>
    </source>
</evidence>
<name>A0ABQ2V4A8_9PSEU</name>
<evidence type="ECO:0000313" key="2">
    <source>
        <dbReference type="Proteomes" id="UP000649573"/>
    </source>
</evidence>
<sequence>MKTALALGVGVIIGVVIWFLGAEPFWAAALAVPPTAFGVLITRLPRATDIVWSPEPPPPGTISTAHASTLASRLAEAAENPRRYQERFRARLQRLGIEASEMPGQEELADKLRRVE</sequence>
<accession>A0ABQ2V4A8</accession>
<reference evidence="2" key="1">
    <citation type="journal article" date="2019" name="Int. J. Syst. Evol. Microbiol.">
        <title>The Global Catalogue of Microorganisms (GCM) 10K type strain sequencing project: providing services to taxonomists for standard genome sequencing and annotation.</title>
        <authorList>
            <consortium name="The Broad Institute Genomics Platform"/>
            <consortium name="The Broad Institute Genome Sequencing Center for Infectious Disease"/>
            <person name="Wu L."/>
            <person name="Ma J."/>
        </authorList>
    </citation>
    <scope>NUCLEOTIDE SEQUENCE [LARGE SCALE GENOMIC DNA]</scope>
    <source>
        <strain evidence="2">JCM 3296</strain>
    </source>
</reference>
<gene>
    <name evidence="1" type="ORF">GCM10010178_69450</name>
</gene>
<comment type="caution">
    <text evidence="1">The sequence shown here is derived from an EMBL/GenBank/DDBJ whole genome shotgun (WGS) entry which is preliminary data.</text>
</comment>
<organism evidence="1 2">
    <name type="scientific">Lentzea flava</name>
    <dbReference type="NCBI Taxonomy" id="103732"/>
    <lineage>
        <taxon>Bacteria</taxon>
        <taxon>Bacillati</taxon>
        <taxon>Actinomycetota</taxon>
        <taxon>Actinomycetes</taxon>
        <taxon>Pseudonocardiales</taxon>
        <taxon>Pseudonocardiaceae</taxon>
        <taxon>Lentzea</taxon>
    </lineage>
</organism>